<organism evidence="2">
    <name type="scientific">Candidatus Kentrum sp. LFY</name>
    <dbReference type="NCBI Taxonomy" id="2126342"/>
    <lineage>
        <taxon>Bacteria</taxon>
        <taxon>Pseudomonadati</taxon>
        <taxon>Pseudomonadota</taxon>
        <taxon>Gammaproteobacteria</taxon>
        <taxon>Candidatus Kentrum</taxon>
    </lineage>
</organism>
<sequence>MPSSERERKDNGQGFPMRRFYQFLSALYSLVKALLWGLYHFSGLRHVREMASARRPNTPDYEKPPTLVLWIIGVYVALYGIAATHYEAKLDRVENRMGALASQLATSDREAFQRLIARIPRIQGMETPLEPSLLWPFEENSVFSSHFFSCPEGDASSNKDDPRYFVIHSLLCEGRNPEILQWTREVIETWKEKKKGDEKGRLAGVDLDGVDLAGADLEGADLSGTKLWKADLFGADLEGANLFGAWLYGANLSEAWLYEANLSGAKLQGANLSGAGLRKADLSGAELYRANLSGAVLWGADLSGARLLDIENWQEIRSIENANLFGVRHAPEEFRDWALKKGAVEMKPAAWRAFRKNGYEIPKPE</sequence>
<dbReference type="InterPro" id="IPR001646">
    <property type="entry name" value="5peptide_repeat"/>
</dbReference>
<gene>
    <name evidence="2" type="ORF">BECKLFY1418A_GA0070994_10333</name>
</gene>
<feature type="transmembrane region" description="Helical" evidence="1">
    <location>
        <begin position="20"/>
        <end position="39"/>
    </location>
</feature>
<dbReference type="InterPro" id="IPR051082">
    <property type="entry name" value="Pentapeptide-BTB/POZ_domain"/>
</dbReference>
<dbReference type="PANTHER" id="PTHR14136">
    <property type="entry name" value="BTB_POZ DOMAIN-CONTAINING PROTEIN KCTD9"/>
    <property type="match status" value="1"/>
</dbReference>
<evidence type="ECO:0000313" key="2">
    <source>
        <dbReference type="EMBL" id="VFJ93647.1"/>
    </source>
</evidence>
<keyword evidence="1" id="KW-1133">Transmembrane helix</keyword>
<reference evidence="2" key="1">
    <citation type="submission" date="2019-02" db="EMBL/GenBank/DDBJ databases">
        <authorList>
            <person name="Gruber-Vodicka R. H."/>
            <person name="Seah K. B. B."/>
        </authorList>
    </citation>
    <scope>NUCLEOTIDE SEQUENCE</scope>
    <source>
        <strain evidence="2">BECK_M6</strain>
    </source>
</reference>
<dbReference type="EMBL" id="CAADFH010000033">
    <property type="protein sequence ID" value="VFJ93647.1"/>
    <property type="molecule type" value="Genomic_DNA"/>
</dbReference>
<keyword evidence="1" id="KW-0472">Membrane</keyword>
<accession>A0A450UM88</accession>
<dbReference type="Gene3D" id="2.160.20.80">
    <property type="entry name" value="E3 ubiquitin-protein ligase SopA"/>
    <property type="match status" value="1"/>
</dbReference>
<dbReference type="Pfam" id="PF00805">
    <property type="entry name" value="Pentapeptide"/>
    <property type="match status" value="1"/>
</dbReference>
<dbReference type="AlphaFoldDB" id="A0A450UM88"/>
<name>A0A450UM88_9GAMM</name>
<feature type="transmembrane region" description="Helical" evidence="1">
    <location>
        <begin position="67"/>
        <end position="86"/>
    </location>
</feature>
<dbReference type="PANTHER" id="PTHR14136:SF17">
    <property type="entry name" value="BTB_POZ DOMAIN-CONTAINING PROTEIN KCTD9"/>
    <property type="match status" value="1"/>
</dbReference>
<proteinExistence type="predicted"/>
<protein>
    <submittedName>
        <fullName evidence="2">Pentapeptide repeat-containing protein</fullName>
    </submittedName>
</protein>
<keyword evidence="1" id="KW-0812">Transmembrane</keyword>
<dbReference type="SUPFAM" id="SSF141571">
    <property type="entry name" value="Pentapeptide repeat-like"/>
    <property type="match status" value="1"/>
</dbReference>
<evidence type="ECO:0000256" key="1">
    <source>
        <dbReference type="SAM" id="Phobius"/>
    </source>
</evidence>